<dbReference type="InterPro" id="IPR015947">
    <property type="entry name" value="PUA-like_sf"/>
</dbReference>
<dbReference type="Pfam" id="PF02182">
    <property type="entry name" value="SAD_SRA"/>
    <property type="match status" value="1"/>
</dbReference>
<dbReference type="PROSITE" id="PS51015">
    <property type="entry name" value="YDG"/>
    <property type="match status" value="1"/>
</dbReference>
<dbReference type="GO" id="GO:0042054">
    <property type="term" value="F:histone methyltransferase activity"/>
    <property type="evidence" value="ECO:0007669"/>
    <property type="project" value="TreeGrafter"/>
</dbReference>
<evidence type="ECO:0000313" key="6">
    <source>
        <dbReference type="EMBL" id="OAE21916.1"/>
    </source>
</evidence>
<organism evidence="6 7">
    <name type="scientific">Marchantia polymorpha subsp. ruderalis</name>
    <dbReference type="NCBI Taxonomy" id="1480154"/>
    <lineage>
        <taxon>Eukaryota</taxon>
        <taxon>Viridiplantae</taxon>
        <taxon>Streptophyta</taxon>
        <taxon>Embryophyta</taxon>
        <taxon>Marchantiophyta</taxon>
        <taxon>Marchantiopsida</taxon>
        <taxon>Marchantiidae</taxon>
        <taxon>Marchantiales</taxon>
        <taxon>Marchantiaceae</taxon>
        <taxon>Marchantia</taxon>
    </lineage>
</organism>
<dbReference type="Gene3D" id="2.30.280.10">
    <property type="entry name" value="SRA-YDG"/>
    <property type="match status" value="1"/>
</dbReference>
<proteinExistence type="predicted"/>
<protein>
    <recommendedName>
        <fullName evidence="5">YDG domain-containing protein</fullName>
    </recommendedName>
</protein>
<dbReference type="GO" id="GO:0005634">
    <property type="term" value="C:nucleus"/>
    <property type="evidence" value="ECO:0007669"/>
    <property type="project" value="UniProtKB-SubCell"/>
</dbReference>
<feature type="compositionally biased region" description="Polar residues" evidence="4">
    <location>
        <begin position="47"/>
        <end position="61"/>
    </location>
</feature>
<dbReference type="SUPFAM" id="SSF88697">
    <property type="entry name" value="PUA domain-like"/>
    <property type="match status" value="1"/>
</dbReference>
<dbReference type="SMART" id="SM00466">
    <property type="entry name" value="SRA"/>
    <property type="match status" value="1"/>
</dbReference>
<gene>
    <name evidence="6" type="ORF">AXG93_3988s1240</name>
</gene>
<evidence type="ECO:0000256" key="4">
    <source>
        <dbReference type="SAM" id="MobiDB-lite"/>
    </source>
</evidence>
<dbReference type="InterPro" id="IPR003105">
    <property type="entry name" value="SRA_YDG"/>
</dbReference>
<keyword evidence="7" id="KW-1185">Reference proteome</keyword>
<dbReference type="EMBL" id="LVLJ01003317">
    <property type="protein sequence ID" value="OAE21916.1"/>
    <property type="molecule type" value="Genomic_DNA"/>
</dbReference>
<accession>A0A176VPY5</accession>
<evidence type="ECO:0000256" key="2">
    <source>
        <dbReference type="ARBA" id="ARBA00023242"/>
    </source>
</evidence>
<dbReference type="PANTHER" id="PTHR45660">
    <property type="entry name" value="HISTONE-LYSINE N-METHYLTRANSFERASE SETMAR"/>
    <property type="match status" value="1"/>
</dbReference>
<evidence type="ECO:0000256" key="1">
    <source>
        <dbReference type="ARBA" id="ARBA00004286"/>
    </source>
</evidence>
<dbReference type="PANTHER" id="PTHR45660:SF13">
    <property type="entry name" value="HISTONE-LYSINE N-METHYLTRANSFERASE SETMAR"/>
    <property type="match status" value="1"/>
</dbReference>
<sequence length="409" mass="45861">MDSAHVGGFANYSAGGLTCPSHPKLVRVDEGDENVVVDAWIPRGVHTGSQSSESQLRSQIPLQPAGARAAEPSNKRARHGVVKRSGKKFLRTGQSKGRSLLMFGTKAQDKPRPVTQFRRSGPSFDFHYDDLDVKILLTKFEQVRKQYRKENKKEMSALRDFCRDYWYLFCNGRASIDGKVPGIKVGQCFYLRTELFLVALHHRIQAGIDYFPVSKSPVMAGGERVSVAVSVVVTGNFEDDVDEGERIMYCGEGGRPFEGVDKGQQTQDQTLVRGNLALYNSYKLAFKYSIVKGWHSLMVNVTVCFSEADSRSLFTLGATDITVRIHRVGYTMSVKALDQRVHVRFQVVRKLSKVSNFAVIVQIQMVDLLVQDYTQSRCFGRLAFLEKSGDGGNGLRYTTISRVDQSFNW</sequence>
<evidence type="ECO:0000259" key="5">
    <source>
        <dbReference type="PROSITE" id="PS51015"/>
    </source>
</evidence>
<dbReference type="InterPro" id="IPR036987">
    <property type="entry name" value="SRA-YDG_sf"/>
</dbReference>
<dbReference type="AlphaFoldDB" id="A0A176VPY5"/>
<evidence type="ECO:0000313" key="7">
    <source>
        <dbReference type="Proteomes" id="UP000077202"/>
    </source>
</evidence>
<dbReference type="InterPro" id="IPR051357">
    <property type="entry name" value="H3K9_HMTase_SUVAR3-9"/>
</dbReference>
<comment type="subcellular location">
    <subcellularLocation>
        <location evidence="1">Chromosome</location>
    </subcellularLocation>
    <subcellularLocation>
        <location evidence="3">Nucleus</location>
    </subcellularLocation>
</comment>
<comment type="caution">
    <text evidence="6">The sequence shown here is derived from an EMBL/GenBank/DDBJ whole genome shotgun (WGS) entry which is preliminary data.</text>
</comment>
<dbReference type="Proteomes" id="UP000077202">
    <property type="component" value="Unassembled WGS sequence"/>
</dbReference>
<dbReference type="GO" id="GO:0005694">
    <property type="term" value="C:chromosome"/>
    <property type="evidence" value="ECO:0007669"/>
    <property type="project" value="UniProtKB-SubCell"/>
</dbReference>
<reference evidence="6" key="1">
    <citation type="submission" date="2016-03" db="EMBL/GenBank/DDBJ databases">
        <title>Mechanisms controlling the formation of the plant cell surface in tip-growing cells are functionally conserved among land plants.</title>
        <authorList>
            <person name="Honkanen S."/>
            <person name="Jones V.A."/>
            <person name="Morieri G."/>
            <person name="Champion C."/>
            <person name="Hetherington A.J."/>
            <person name="Kelly S."/>
            <person name="Saint-Marcoux D."/>
            <person name="Proust H."/>
            <person name="Prescott H."/>
            <person name="Dolan L."/>
        </authorList>
    </citation>
    <scope>NUCLEOTIDE SEQUENCE [LARGE SCALE GENOMIC DNA]</scope>
    <source>
        <tissue evidence="6">Whole gametophyte</tissue>
    </source>
</reference>
<evidence type="ECO:0000256" key="3">
    <source>
        <dbReference type="PROSITE-ProRule" id="PRU00358"/>
    </source>
</evidence>
<name>A0A176VPY5_MARPO</name>
<dbReference type="GO" id="GO:0003690">
    <property type="term" value="F:double-stranded DNA binding"/>
    <property type="evidence" value="ECO:0007669"/>
    <property type="project" value="TreeGrafter"/>
</dbReference>
<feature type="region of interest" description="Disordered" evidence="4">
    <location>
        <begin position="46"/>
        <end position="81"/>
    </location>
</feature>
<feature type="domain" description="YDG" evidence="5">
    <location>
        <begin position="178"/>
        <end position="349"/>
    </location>
</feature>
<keyword evidence="2 3" id="KW-0539">Nucleus</keyword>